<accession>A0A614AWH5</accession>
<protein>
    <submittedName>
        <fullName evidence="1">Uncharacterized protein</fullName>
    </submittedName>
</protein>
<name>A0A614AWH5_SALSE</name>
<gene>
    <name evidence="1" type="ORF">AA192_23320</name>
</gene>
<organism evidence="1">
    <name type="scientific">Salmonella senftenberg</name>
    <dbReference type="NCBI Taxonomy" id="28150"/>
    <lineage>
        <taxon>Bacteria</taxon>
        <taxon>Pseudomonadati</taxon>
        <taxon>Pseudomonadota</taxon>
        <taxon>Gammaproteobacteria</taxon>
        <taxon>Enterobacterales</taxon>
        <taxon>Enterobacteriaceae</taxon>
        <taxon>Salmonella</taxon>
    </lineage>
</organism>
<dbReference type="AlphaFoldDB" id="A0A614AWH5"/>
<evidence type="ECO:0000313" key="1">
    <source>
        <dbReference type="EMBL" id="ECW4162005.1"/>
    </source>
</evidence>
<proteinExistence type="predicted"/>
<comment type="caution">
    <text evidence="1">The sequence shown here is derived from an EMBL/GenBank/DDBJ whole genome shotgun (WGS) entry which is preliminary data.</text>
</comment>
<dbReference type="EMBL" id="AAKWII010000022">
    <property type="protein sequence ID" value="ECW4162005.1"/>
    <property type="molecule type" value="Genomic_DNA"/>
</dbReference>
<sequence length="125" mass="15001">MSIKFTTNPEGIKITTYQPQNIKFEYEGKFYRVEIYIEEPSENTKAKNDKEKKYKPEEKEITFIKTKPIDLELLEPFDTRRKLTKVRHTGDYIPPEKNGTFKIRYCAFSIEEEEKQLKYSNQQGY</sequence>
<reference evidence="1" key="1">
    <citation type="submission" date="2018-07" db="EMBL/GenBank/DDBJ databases">
        <authorList>
            <consortium name="GenomeTrakr network: Whole genome sequencing for foodborne pathogen traceback"/>
        </authorList>
    </citation>
    <scope>NUCLEOTIDE SEQUENCE</scope>
    <source>
        <strain evidence="1">FDA00008985</strain>
    </source>
</reference>